<organism evidence="1 2">
    <name type="scientific">Trichothecium roseum</name>
    <dbReference type="NCBI Taxonomy" id="47278"/>
    <lineage>
        <taxon>Eukaryota</taxon>
        <taxon>Fungi</taxon>
        <taxon>Dikarya</taxon>
        <taxon>Ascomycota</taxon>
        <taxon>Pezizomycotina</taxon>
        <taxon>Sordariomycetes</taxon>
        <taxon>Hypocreomycetidae</taxon>
        <taxon>Hypocreales</taxon>
        <taxon>Hypocreales incertae sedis</taxon>
        <taxon>Trichothecium</taxon>
    </lineage>
</organism>
<evidence type="ECO:0000313" key="2">
    <source>
        <dbReference type="Proteomes" id="UP001163324"/>
    </source>
</evidence>
<gene>
    <name evidence="1" type="ORF">N3K66_002748</name>
</gene>
<name>A0ACC0VC05_9HYPO</name>
<accession>A0ACC0VC05</accession>
<keyword evidence="2" id="KW-1185">Reference proteome</keyword>
<proteinExistence type="predicted"/>
<sequence length="401" mass="46184">MSIVPGHIDLTIRSATKQEMQMNLRTITDVGTPPRSRAGPEDELLISPGVSSPAPRTPPESLSGSPSIHLHGSLRQHPLQSPQSTPRYLPPLSRRNTLQNSSSAQVSLPSLSEFDQGVEDLARRHHVDSARHQSIPALSPLATDLSPSSPQKNKTIGPVRGRNNLGFSGTVPRDSVLSSQWERPRDPLQETTRPSTSYQPAFHGYDVASSQTRRYELPLSPPPDQDGRFEGRHINKKYRTEEGDFIIYMWHDRGQKWQDIKRLFANQFGATPERTVQGLQAWYYRMNQSIPEWDRDGWLVFEDDYALEPKQYAQKCRERDSNREPHKLIGLEQRYPERAIGYDWVDPETKARCQDWANKRLSQYHCRKERRKAREAKEAKGHELRCVYEHLAMMHERRRSN</sequence>
<protein>
    <submittedName>
        <fullName evidence="1">Uncharacterized protein</fullName>
    </submittedName>
</protein>
<comment type="caution">
    <text evidence="1">The sequence shown here is derived from an EMBL/GenBank/DDBJ whole genome shotgun (WGS) entry which is preliminary data.</text>
</comment>
<reference evidence="1" key="1">
    <citation type="submission" date="2022-10" db="EMBL/GenBank/DDBJ databases">
        <title>Complete Genome of Trichothecium roseum strain YXFP-22015, a Plant Pathogen Isolated from Citrus.</title>
        <authorList>
            <person name="Wang Y."/>
            <person name="Zhu L."/>
        </authorList>
    </citation>
    <scope>NUCLEOTIDE SEQUENCE</scope>
    <source>
        <strain evidence="1">YXFP-22015</strain>
    </source>
</reference>
<dbReference type="EMBL" id="CM047941">
    <property type="protein sequence ID" value="KAI9903396.1"/>
    <property type="molecule type" value="Genomic_DNA"/>
</dbReference>
<evidence type="ECO:0000313" key="1">
    <source>
        <dbReference type="EMBL" id="KAI9903396.1"/>
    </source>
</evidence>
<dbReference type="Proteomes" id="UP001163324">
    <property type="component" value="Chromosome 2"/>
</dbReference>